<keyword evidence="2" id="KW-0964">Secreted</keyword>
<dbReference type="InterPro" id="IPR001343">
    <property type="entry name" value="Hemolysn_Ca-bd"/>
</dbReference>
<comment type="caution">
    <text evidence="3">The sequence shown here is derived from an EMBL/GenBank/DDBJ whole genome shotgun (WGS) entry which is preliminary data.</text>
</comment>
<dbReference type="OrthoDB" id="7877430at2"/>
<dbReference type="InterPro" id="IPR050557">
    <property type="entry name" value="RTX_toxin/Mannuronan_C5-epim"/>
</dbReference>
<name>X7FBE3_9RHOB</name>
<dbReference type="GO" id="GO:0005576">
    <property type="term" value="C:extracellular region"/>
    <property type="evidence" value="ECO:0007669"/>
    <property type="project" value="UniProtKB-SubCell"/>
</dbReference>
<gene>
    <name evidence="3" type="ORF">RISW2_23155</name>
</gene>
<dbReference type="PANTHER" id="PTHR38340">
    <property type="entry name" value="S-LAYER PROTEIN"/>
    <property type="match status" value="1"/>
</dbReference>
<dbReference type="GO" id="GO:0005509">
    <property type="term" value="F:calcium ion binding"/>
    <property type="evidence" value="ECO:0007669"/>
    <property type="project" value="InterPro"/>
</dbReference>
<proteinExistence type="predicted"/>
<comment type="subcellular location">
    <subcellularLocation>
        <location evidence="1">Secreted</location>
    </subcellularLocation>
</comment>
<dbReference type="SUPFAM" id="SSF51120">
    <property type="entry name" value="beta-Roll"/>
    <property type="match status" value="1"/>
</dbReference>
<dbReference type="EMBL" id="JAME01000009">
    <property type="protein sequence ID" value="ETX29436.1"/>
    <property type="molecule type" value="Genomic_DNA"/>
</dbReference>
<evidence type="ECO:0000256" key="2">
    <source>
        <dbReference type="ARBA" id="ARBA00022525"/>
    </source>
</evidence>
<sequence length="281" mass="29638">MVTTTVGTDEADILRGRGIDVIDGAGGDDTIRGYAHRDTLLGGEGDDYIVTGAGPDVAHGGPGNDRIIDDYTSGVEILRGGTGDDLIRSLSGAALGPFGERTEWWMFGDDGDDTVMAGEGGIGHLFGGAGEDTLVLNSYGAGEAHGGAGDDRIYSDERHRVNGEADIEGKYAPGGEAIIDGGTGNDRMWGSYPNRDVFVFEEGDGRDVIRNFGDRNIVGDVIDLRSFNLGMTAEEVFDTYGHDQGDRVVLNLGPENTIIIYAAPYDDGSNLVASIIDGLWV</sequence>
<dbReference type="Proteomes" id="UP000023430">
    <property type="component" value="Unassembled WGS sequence"/>
</dbReference>
<evidence type="ECO:0000313" key="4">
    <source>
        <dbReference type="Proteomes" id="UP000023430"/>
    </source>
</evidence>
<protein>
    <recommendedName>
        <fullName evidence="5">Calcium-binding protein</fullName>
    </recommendedName>
</protein>
<dbReference type="Pfam" id="PF00353">
    <property type="entry name" value="HemolysinCabind"/>
    <property type="match status" value="6"/>
</dbReference>
<dbReference type="AlphaFoldDB" id="X7FBE3"/>
<dbReference type="eggNOG" id="COG2931">
    <property type="taxonomic scope" value="Bacteria"/>
</dbReference>
<dbReference type="InterPro" id="IPR011049">
    <property type="entry name" value="Serralysin-like_metalloprot_C"/>
</dbReference>
<evidence type="ECO:0008006" key="5">
    <source>
        <dbReference type="Google" id="ProtNLM"/>
    </source>
</evidence>
<dbReference type="RefSeq" id="WP_043768666.1">
    <property type="nucleotide sequence ID" value="NZ_JAME01000009.1"/>
</dbReference>
<evidence type="ECO:0000256" key="1">
    <source>
        <dbReference type="ARBA" id="ARBA00004613"/>
    </source>
</evidence>
<dbReference type="Gene3D" id="2.150.10.10">
    <property type="entry name" value="Serralysin-like metalloprotease, C-terminal"/>
    <property type="match status" value="3"/>
</dbReference>
<dbReference type="PRINTS" id="PR00313">
    <property type="entry name" value="CABNDNGRPT"/>
</dbReference>
<accession>X7FBE3</accession>
<organism evidence="3 4">
    <name type="scientific">Roseivivax isoporae LMG 25204</name>
    <dbReference type="NCBI Taxonomy" id="1449351"/>
    <lineage>
        <taxon>Bacteria</taxon>
        <taxon>Pseudomonadati</taxon>
        <taxon>Pseudomonadota</taxon>
        <taxon>Alphaproteobacteria</taxon>
        <taxon>Rhodobacterales</taxon>
        <taxon>Roseobacteraceae</taxon>
        <taxon>Roseivivax</taxon>
    </lineage>
</organism>
<evidence type="ECO:0000313" key="3">
    <source>
        <dbReference type="EMBL" id="ETX29436.1"/>
    </source>
</evidence>
<dbReference type="STRING" id="1449351.RISW2_23155"/>
<reference evidence="3 4" key="1">
    <citation type="submission" date="2014-01" db="EMBL/GenBank/DDBJ databases">
        <title>Roseivivax isoporae LMG 25204 Genome Sequencing.</title>
        <authorList>
            <person name="Lai Q."/>
            <person name="Li G."/>
            <person name="Shao Z."/>
        </authorList>
    </citation>
    <scope>NUCLEOTIDE SEQUENCE [LARGE SCALE GENOMIC DNA]</scope>
    <source>
        <strain evidence="3 4">LMG 25204</strain>
    </source>
</reference>
<dbReference type="PANTHER" id="PTHR38340:SF1">
    <property type="entry name" value="S-LAYER PROTEIN"/>
    <property type="match status" value="1"/>
</dbReference>
<keyword evidence="4" id="KW-1185">Reference proteome</keyword>